<dbReference type="InterPro" id="IPR018727">
    <property type="entry name" value="DUF2267"/>
</dbReference>
<dbReference type="Gene3D" id="1.10.490.110">
    <property type="entry name" value="Uncharacterized conserved protein DUF2267"/>
    <property type="match status" value="1"/>
</dbReference>
<comment type="caution">
    <text evidence="1">The sequence shown here is derived from an EMBL/GenBank/DDBJ whole genome shotgun (WGS) entry which is preliminary data.</text>
</comment>
<evidence type="ECO:0000313" key="1">
    <source>
        <dbReference type="EMBL" id="MFC7199080.1"/>
    </source>
</evidence>
<name>A0ABD5Z1Q2_9EURY</name>
<reference evidence="1 2" key="1">
    <citation type="journal article" date="2019" name="Int. J. Syst. Evol. Microbiol.">
        <title>The Global Catalogue of Microorganisms (GCM) 10K type strain sequencing project: providing services to taxonomists for standard genome sequencing and annotation.</title>
        <authorList>
            <consortium name="The Broad Institute Genomics Platform"/>
            <consortium name="The Broad Institute Genome Sequencing Center for Infectious Disease"/>
            <person name="Wu L."/>
            <person name="Ma J."/>
        </authorList>
    </citation>
    <scope>NUCLEOTIDE SEQUENCE [LARGE SCALE GENOMIC DNA]</scope>
    <source>
        <strain evidence="1 2">XZGYJ-43</strain>
    </source>
</reference>
<keyword evidence="2" id="KW-1185">Reference proteome</keyword>
<sequence>MTMLVDAVRRHAEYESDEEARDAVEAVLAALDRRIAKGEVQDLVEALPQKWEVPDREEVPEEATPLDQDEFVEYVAERAGVDRERAYDYVESVFGGMADVAPEEFDRAATQFSPDYERLLVDVDIEVSLE</sequence>
<proteinExistence type="predicted"/>
<dbReference type="Proteomes" id="UP001596447">
    <property type="component" value="Unassembled WGS sequence"/>
</dbReference>
<dbReference type="AlphaFoldDB" id="A0ABD5Z1Q2"/>
<protein>
    <submittedName>
        <fullName evidence="1">DUF2267 domain-containing protein</fullName>
    </submittedName>
</protein>
<gene>
    <name evidence="1" type="ORF">ACFQJ9_06575</name>
</gene>
<organism evidence="1 2">
    <name type="scientific">Halospeciosus flavus</name>
    <dbReference type="NCBI Taxonomy" id="3032283"/>
    <lineage>
        <taxon>Archaea</taxon>
        <taxon>Methanobacteriati</taxon>
        <taxon>Methanobacteriota</taxon>
        <taxon>Stenosarchaea group</taxon>
        <taxon>Halobacteria</taxon>
        <taxon>Halobacteriales</taxon>
        <taxon>Halobacteriaceae</taxon>
        <taxon>Halospeciosus</taxon>
    </lineage>
</organism>
<evidence type="ECO:0000313" key="2">
    <source>
        <dbReference type="Proteomes" id="UP001596447"/>
    </source>
</evidence>
<dbReference type="Pfam" id="PF10025">
    <property type="entry name" value="DUF2267"/>
    <property type="match status" value="1"/>
</dbReference>
<dbReference type="EMBL" id="JBHTAR010000011">
    <property type="protein sequence ID" value="MFC7199080.1"/>
    <property type="molecule type" value="Genomic_DNA"/>
</dbReference>
<dbReference type="RefSeq" id="WP_279529026.1">
    <property type="nucleotide sequence ID" value="NZ_CP122312.1"/>
</dbReference>
<accession>A0ABD5Z1Q2</accession>
<dbReference type="InterPro" id="IPR038282">
    <property type="entry name" value="DUF2267_sf"/>
</dbReference>